<name>A0ACC3AJ12_9EURO</name>
<sequence>MASVFQDTKGTTDLEELLDEVFESDTSVVIIHISDVDAEEKYPDRIITLQHPDWSINIGRGNSTEEALIPSPTNTWFTSRVMSRHHATLKAHPKDRILTITDAGSMHGTYLNGEKVMLGRPDQLLQDDIITFGNQVVRGHEAFPPLKVSVHFDWTEPDQLPRHKPFSNSFTADYSEEDIPSDVSDNDDDDDVVEIVEGPVMQPRIQVIDLDAGDRTPSVLTSPSMSSERRRLSSESDPTSASIVELEDDEEKDYLLEEDEIPEQEQQTREASLESDDYEPSIDEEEEMQELLNAVEARKQNPLTTFINLKASEAMAAARDPSPSDAAMAKPRPASPVRLPSVVPPPPPPPPPPATKFPDPPTSFDAARSSNSFQGYNHPWRQAFNLSPASPVFEPFANPCAGPFGYNVTPETYCYPYPQPQYSVNPPLATQTSLPRVAGLSSSAMPWPSTQFNFHPVSDSGSLGTFSRKRKADELSDYSESDYPEVDEAVSEMDSVDEIPPEPFTAEIPSSTSEANPSPICGASSPIWNSDAPTTAQIPAPTVDTTLTADPEPAPRLTADNTQIDTEVNTVVKEAIAAAVAELVVEAVDELPAQEPPRKKTKVEETIAPHKAEKGFGTARQVVKYAATALAGATVGAIGTVFGLAALPPDFFT</sequence>
<accession>A0ACC3AJ12</accession>
<keyword evidence="2" id="KW-1185">Reference proteome</keyword>
<organism evidence="1 2">
    <name type="scientific">Neophaeococcomyces mojaviensis</name>
    <dbReference type="NCBI Taxonomy" id="3383035"/>
    <lineage>
        <taxon>Eukaryota</taxon>
        <taxon>Fungi</taxon>
        <taxon>Dikarya</taxon>
        <taxon>Ascomycota</taxon>
        <taxon>Pezizomycotina</taxon>
        <taxon>Eurotiomycetes</taxon>
        <taxon>Chaetothyriomycetidae</taxon>
        <taxon>Chaetothyriales</taxon>
        <taxon>Chaetothyriales incertae sedis</taxon>
        <taxon>Neophaeococcomyces</taxon>
    </lineage>
</organism>
<evidence type="ECO:0000313" key="1">
    <source>
        <dbReference type="EMBL" id="KAJ9663387.1"/>
    </source>
</evidence>
<comment type="caution">
    <text evidence="1">The sequence shown here is derived from an EMBL/GenBank/DDBJ whole genome shotgun (WGS) entry which is preliminary data.</text>
</comment>
<proteinExistence type="predicted"/>
<gene>
    <name evidence="1" type="ORF">H2198_000904</name>
</gene>
<protein>
    <submittedName>
        <fullName evidence="1">Uncharacterized protein</fullName>
    </submittedName>
</protein>
<dbReference type="EMBL" id="JAPDRQ010000009">
    <property type="protein sequence ID" value="KAJ9663387.1"/>
    <property type="molecule type" value="Genomic_DNA"/>
</dbReference>
<dbReference type="Proteomes" id="UP001172386">
    <property type="component" value="Unassembled WGS sequence"/>
</dbReference>
<reference evidence="1" key="1">
    <citation type="submission" date="2022-10" db="EMBL/GenBank/DDBJ databases">
        <title>Culturing micro-colonial fungi from biological soil crusts in the Mojave desert and describing Neophaeococcomyces mojavensis, and introducing the new genera and species Taxawa tesnikishii.</title>
        <authorList>
            <person name="Kurbessoian T."/>
            <person name="Stajich J.E."/>
        </authorList>
    </citation>
    <scope>NUCLEOTIDE SEQUENCE</scope>
    <source>
        <strain evidence="1">JES_112</strain>
    </source>
</reference>
<evidence type="ECO:0000313" key="2">
    <source>
        <dbReference type="Proteomes" id="UP001172386"/>
    </source>
</evidence>